<dbReference type="NCBIfam" id="TIGR01396">
    <property type="entry name" value="FlgB"/>
    <property type="match status" value="1"/>
</dbReference>
<dbReference type="PROSITE" id="PS00588">
    <property type="entry name" value="FLAGELLA_BB_ROD"/>
    <property type="match status" value="1"/>
</dbReference>
<keyword evidence="6" id="KW-1185">Reference proteome</keyword>
<dbReference type="EnsemblMetazoa" id="GPAI000648-RA">
    <property type="protein sequence ID" value="GPAI000648-PA"/>
    <property type="gene ID" value="GPAI000648"/>
</dbReference>
<evidence type="ECO:0000256" key="1">
    <source>
        <dbReference type="ARBA" id="ARBA00004117"/>
    </source>
</evidence>
<name>A0A1A9Z111_GLOPL</name>
<comment type="subcellular location">
    <subcellularLocation>
        <location evidence="1">Bacterial flagellum basal body</location>
    </subcellularLocation>
</comment>
<evidence type="ECO:0000313" key="6">
    <source>
        <dbReference type="Proteomes" id="UP000092445"/>
    </source>
</evidence>
<accession>A0A1A9Z111</accession>
<feature type="domain" description="Flagellar basal body rod protein N-terminal" evidence="4">
    <location>
        <begin position="21"/>
        <end position="45"/>
    </location>
</feature>
<dbReference type="PANTHER" id="PTHR30435">
    <property type="entry name" value="FLAGELLAR PROTEIN"/>
    <property type="match status" value="1"/>
</dbReference>
<dbReference type="PIRSF" id="PIRSF002889">
    <property type="entry name" value="Rod_FlgB"/>
    <property type="match status" value="1"/>
</dbReference>
<dbReference type="PANTHER" id="PTHR30435:SF12">
    <property type="entry name" value="FLAGELLAR BASAL BODY ROD PROTEIN FLGB"/>
    <property type="match status" value="1"/>
</dbReference>
<evidence type="ECO:0000256" key="2">
    <source>
        <dbReference type="ARBA" id="ARBA00009677"/>
    </source>
</evidence>
<reference evidence="5" key="2">
    <citation type="submission" date="2020-05" db="UniProtKB">
        <authorList>
            <consortium name="EnsemblMetazoa"/>
        </authorList>
    </citation>
    <scope>IDENTIFICATION</scope>
    <source>
        <strain evidence="5">IAEA</strain>
    </source>
</reference>
<dbReference type="VEuPathDB" id="VectorBase:GPAI000648"/>
<evidence type="ECO:0000313" key="5">
    <source>
        <dbReference type="EnsemblMetazoa" id="GPAI000648-PA"/>
    </source>
</evidence>
<evidence type="ECO:0000259" key="4">
    <source>
        <dbReference type="Pfam" id="PF00460"/>
    </source>
</evidence>
<comment type="similarity">
    <text evidence="2">Belongs to the flagella basal body rod proteins family.</text>
</comment>
<dbReference type="InterPro" id="IPR001444">
    <property type="entry name" value="Flag_bb_rod_N"/>
</dbReference>
<dbReference type="InterPro" id="IPR006300">
    <property type="entry name" value="FlgB"/>
</dbReference>
<dbReference type="InterPro" id="IPR019776">
    <property type="entry name" value="Flagellar_basal_body_rod_CS"/>
</dbReference>
<dbReference type="STRING" id="7398.A0A1A9Z111"/>
<dbReference type="Proteomes" id="UP000092445">
    <property type="component" value="Unassembled WGS sequence"/>
</dbReference>
<proteinExistence type="inferred from homology"/>
<dbReference type="Pfam" id="PF00460">
    <property type="entry name" value="Flg_bb_rod"/>
    <property type="match status" value="1"/>
</dbReference>
<organism evidence="5 6">
    <name type="scientific">Glossina pallidipes</name>
    <name type="common">Tsetse fly</name>
    <dbReference type="NCBI Taxonomy" id="7398"/>
    <lineage>
        <taxon>Eukaryota</taxon>
        <taxon>Metazoa</taxon>
        <taxon>Ecdysozoa</taxon>
        <taxon>Arthropoda</taxon>
        <taxon>Hexapoda</taxon>
        <taxon>Insecta</taxon>
        <taxon>Pterygota</taxon>
        <taxon>Neoptera</taxon>
        <taxon>Endopterygota</taxon>
        <taxon>Diptera</taxon>
        <taxon>Brachycera</taxon>
        <taxon>Muscomorpha</taxon>
        <taxon>Hippoboscoidea</taxon>
        <taxon>Glossinidae</taxon>
        <taxon>Glossina</taxon>
    </lineage>
</organism>
<protein>
    <submittedName>
        <fullName evidence="5">Flg_bb_rod domain-containing protein</fullName>
    </submittedName>
</protein>
<dbReference type="AlphaFoldDB" id="A0A1A9Z111"/>
<reference evidence="6" key="1">
    <citation type="submission" date="2014-03" db="EMBL/GenBank/DDBJ databases">
        <authorList>
            <person name="Aksoy S."/>
            <person name="Warren W."/>
            <person name="Wilson R.K."/>
        </authorList>
    </citation>
    <scope>NUCLEOTIDE SEQUENCE [LARGE SCALE GENOMIC DNA]</scope>
    <source>
        <strain evidence="6">IAEA</strain>
    </source>
</reference>
<evidence type="ECO:0000256" key="3">
    <source>
        <dbReference type="ARBA" id="ARBA00023143"/>
    </source>
</evidence>
<keyword evidence="3" id="KW-0975">Bacterial flagellum</keyword>
<sequence>MITIYFMLDKLEQYLSFQKIAMNTFRIRQEILAANIANADTPKYQSRDINFEKILQKADKSKENRNSFSVNLNLTSKNHLNKKNEQYFSENLLYRIPDQPSADQNTVDMDRERINFLENSIKYHTSITITNEYIKNMTSVVYKG</sequence>